<dbReference type="GO" id="GO:0140359">
    <property type="term" value="F:ABC-type transporter activity"/>
    <property type="evidence" value="ECO:0007669"/>
    <property type="project" value="InterPro"/>
</dbReference>
<name>A0A917UZ63_9PSED</name>
<feature type="transmembrane region" description="Helical" evidence="8">
    <location>
        <begin position="272"/>
        <end position="295"/>
    </location>
</feature>
<evidence type="ECO:0000256" key="7">
    <source>
        <dbReference type="ARBA" id="ARBA00023136"/>
    </source>
</evidence>
<reference evidence="10" key="2">
    <citation type="submission" date="2020-09" db="EMBL/GenBank/DDBJ databases">
        <authorList>
            <person name="Sun Q."/>
            <person name="Ohkuma M."/>
        </authorList>
    </citation>
    <scope>NUCLEOTIDE SEQUENCE</scope>
    <source>
        <strain evidence="10">JCM 30078</strain>
    </source>
</reference>
<evidence type="ECO:0000256" key="6">
    <source>
        <dbReference type="ARBA" id="ARBA00022989"/>
    </source>
</evidence>
<dbReference type="RefSeq" id="WP_229779420.1">
    <property type="nucleotide sequence ID" value="NZ_BMPO01000005.1"/>
</dbReference>
<proteinExistence type="inferred from homology"/>
<evidence type="ECO:0000256" key="4">
    <source>
        <dbReference type="ARBA" id="ARBA00022475"/>
    </source>
</evidence>
<feature type="domain" description="ABC transmembrane type-2" evidence="9">
    <location>
        <begin position="316"/>
        <end position="384"/>
    </location>
</feature>
<dbReference type="PANTHER" id="PTHR30294">
    <property type="entry name" value="MEMBRANE COMPONENT OF ABC TRANSPORTER YHHJ-RELATED"/>
    <property type="match status" value="1"/>
</dbReference>
<comment type="subcellular location">
    <subcellularLocation>
        <location evidence="1">Cell membrane</location>
        <topology evidence="1">Multi-pass membrane protein</topology>
    </subcellularLocation>
</comment>
<organism evidence="10 11">
    <name type="scientific">Pseudomonas matsuisoli</name>
    <dbReference type="NCBI Taxonomy" id="1515666"/>
    <lineage>
        <taxon>Bacteria</taxon>
        <taxon>Pseudomonadati</taxon>
        <taxon>Pseudomonadota</taxon>
        <taxon>Gammaproteobacteria</taxon>
        <taxon>Pseudomonadales</taxon>
        <taxon>Pseudomonadaceae</taxon>
        <taxon>Pseudomonas</taxon>
    </lineage>
</organism>
<keyword evidence="11" id="KW-1185">Reference proteome</keyword>
<feature type="transmembrane region" description="Helical" evidence="8">
    <location>
        <begin position="21"/>
        <end position="42"/>
    </location>
</feature>
<dbReference type="Proteomes" id="UP000635983">
    <property type="component" value="Unassembled WGS sequence"/>
</dbReference>
<feature type="transmembrane region" description="Helical" evidence="8">
    <location>
        <begin position="302"/>
        <end position="321"/>
    </location>
</feature>
<dbReference type="PANTHER" id="PTHR30294:SF38">
    <property type="entry name" value="TRANSPORT PERMEASE PROTEIN"/>
    <property type="match status" value="1"/>
</dbReference>
<evidence type="ECO:0000313" key="10">
    <source>
        <dbReference type="EMBL" id="GGJ99513.1"/>
    </source>
</evidence>
<sequence>MILAALVRKEVLLLSRDPHALGALLLMPTLFIVLMAFALSAVNQEKLPPIDVSFTSAATNTDTAFFKQALAKQLGEGHLRDATPDKTQVHLAADFSESLLDTDARTVQVTYPPSVDTVTRQRVRAIIQTGLAQSRLHAFLLETGDLSAEQPLAERLDDVAQRTQTLLDERELSNSGTPTEPANASQHSVPAWLIFGMFFVMLPMAHSFQHERQSGALMRLRCLDLDTFTMAFSKLAPYLGLNVLQFVGFLALGTWGLPLLGLPGLSMAGAPLAYAALAISLALAACTLGLAIATLARNAEQALLLSAGINIILAAIGGIMVPKSVMPDAMRHVAELSPMSWALDAFRALLVGHGDLTSVAPFCGRLLLFACIVGIFAIVLFRRRLRDMQWVAQV</sequence>
<keyword evidence="7 8" id="KW-0472">Membrane</keyword>
<keyword evidence="3" id="KW-0813">Transport</keyword>
<keyword evidence="5 8" id="KW-0812">Transmembrane</keyword>
<dbReference type="GO" id="GO:0005886">
    <property type="term" value="C:plasma membrane"/>
    <property type="evidence" value="ECO:0007669"/>
    <property type="project" value="UniProtKB-SubCell"/>
</dbReference>
<comment type="similarity">
    <text evidence="2">Belongs to the ABC-2 integral membrane protein family.</text>
</comment>
<evidence type="ECO:0000256" key="2">
    <source>
        <dbReference type="ARBA" id="ARBA00007783"/>
    </source>
</evidence>
<evidence type="ECO:0000313" key="11">
    <source>
        <dbReference type="Proteomes" id="UP000635983"/>
    </source>
</evidence>
<evidence type="ECO:0000259" key="9">
    <source>
        <dbReference type="PROSITE" id="PS51012"/>
    </source>
</evidence>
<dbReference type="Pfam" id="PF12698">
    <property type="entry name" value="ABC2_membrane_3"/>
    <property type="match status" value="1"/>
</dbReference>
<accession>A0A917UZ63</accession>
<dbReference type="InterPro" id="IPR047817">
    <property type="entry name" value="ABC2_TM_bact-type"/>
</dbReference>
<keyword evidence="4" id="KW-1003">Cell membrane</keyword>
<dbReference type="InterPro" id="IPR013525">
    <property type="entry name" value="ABC2_TM"/>
</dbReference>
<dbReference type="AlphaFoldDB" id="A0A917UZ63"/>
<gene>
    <name evidence="10" type="ORF">GCM10009304_26650</name>
</gene>
<reference evidence="10" key="1">
    <citation type="journal article" date="2014" name="Int. J. Syst. Evol. Microbiol.">
        <title>Complete genome sequence of Corynebacterium casei LMG S-19264T (=DSM 44701T), isolated from a smear-ripened cheese.</title>
        <authorList>
            <consortium name="US DOE Joint Genome Institute (JGI-PGF)"/>
            <person name="Walter F."/>
            <person name="Albersmeier A."/>
            <person name="Kalinowski J."/>
            <person name="Ruckert C."/>
        </authorList>
    </citation>
    <scope>NUCLEOTIDE SEQUENCE</scope>
    <source>
        <strain evidence="10">JCM 30078</strain>
    </source>
</reference>
<dbReference type="EMBL" id="BMPO01000005">
    <property type="protein sequence ID" value="GGJ99513.1"/>
    <property type="molecule type" value="Genomic_DNA"/>
</dbReference>
<feature type="transmembrane region" description="Helical" evidence="8">
    <location>
        <begin position="359"/>
        <end position="381"/>
    </location>
</feature>
<keyword evidence="6 8" id="KW-1133">Transmembrane helix</keyword>
<evidence type="ECO:0000256" key="3">
    <source>
        <dbReference type="ARBA" id="ARBA00022448"/>
    </source>
</evidence>
<evidence type="ECO:0000256" key="1">
    <source>
        <dbReference type="ARBA" id="ARBA00004651"/>
    </source>
</evidence>
<comment type="caution">
    <text evidence="10">The sequence shown here is derived from an EMBL/GenBank/DDBJ whole genome shotgun (WGS) entry which is preliminary data.</text>
</comment>
<evidence type="ECO:0000256" key="5">
    <source>
        <dbReference type="ARBA" id="ARBA00022692"/>
    </source>
</evidence>
<dbReference type="PROSITE" id="PS51012">
    <property type="entry name" value="ABC_TM2"/>
    <property type="match status" value="1"/>
</dbReference>
<protein>
    <recommendedName>
        <fullName evidence="9">ABC transmembrane type-2 domain-containing protein</fullName>
    </recommendedName>
</protein>
<dbReference type="InterPro" id="IPR051449">
    <property type="entry name" value="ABC-2_transporter_component"/>
</dbReference>
<feature type="transmembrane region" description="Helical" evidence="8">
    <location>
        <begin position="238"/>
        <end position="260"/>
    </location>
</feature>
<evidence type="ECO:0000256" key="8">
    <source>
        <dbReference type="SAM" id="Phobius"/>
    </source>
</evidence>